<dbReference type="NCBIfam" id="TIGR01982">
    <property type="entry name" value="UbiB"/>
    <property type="match status" value="1"/>
</dbReference>
<feature type="transmembrane region" description="Helical" evidence="9">
    <location>
        <begin position="498"/>
        <end position="517"/>
    </location>
</feature>
<dbReference type="EMBL" id="CP097762">
    <property type="protein sequence ID" value="URJ25087.1"/>
    <property type="molecule type" value="Genomic_DNA"/>
</dbReference>
<dbReference type="PANTHER" id="PTHR10566:SF113">
    <property type="entry name" value="PROTEIN ACTIVITY OF BC1 COMPLEX KINASE 7, CHLOROPLASTIC"/>
    <property type="match status" value="1"/>
</dbReference>
<dbReference type="Gene3D" id="1.10.510.10">
    <property type="entry name" value="Transferase(Phosphotransferase) domain 1"/>
    <property type="match status" value="1"/>
</dbReference>
<accession>A0ABY4SUR4</accession>
<keyword evidence="11" id="KW-0830">Ubiquinone</keyword>
<evidence type="ECO:0000313" key="11">
    <source>
        <dbReference type="EMBL" id="URJ25087.1"/>
    </source>
</evidence>
<feature type="domain" description="ABC1 atypical kinase-like" evidence="10">
    <location>
        <begin position="93"/>
        <end position="343"/>
    </location>
</feature>
<comment type="pathway">
    <text evidence="1">Cofactor biosynthesis; ubiquinone biosynthesis [regulation].</text>
</comment>
<dbReference type="PANTHER" id="PTHR10566">
    <property type="entry name" value="CHAPERONE-ACTIVITY OF BC1 COMPLEX CABC1 -RELATED"/>
    <property type="match status" value="1"/>
</dbReference>
<keyword evidence="7 9" id="KW-1133">Transmembrane helix</keyword>
<protein>
    <submittedName>
        <fullName evidence="11">Ubiquinone biosynthesis regulatory protein kinase UbiB</fullName>
    </submittedName>
</protein>
<dbReference type="InterPro" id="IPR011009">
    <property type="entry name" value="Kinase-like_dom_sf"/>
</dbReference>
<evidence type="ECO:0000256" key="6">
    <source>
        <dbReference type="ARBA" id="ARBA00022692"/>
    </source>
</evidence>
<evidence type="ECO:0000256" key="7">
    <source>
        <dbReference type="ARBA" id="ARBA00022989"/>
    </source>
</evidence>
<dbReference type="InterPro" id="IPR050154">
    <property type="entry name" value="UbiB_kinase"/>
</dbReference>
<name>A0ABY4SUR4_9ENTR</name>
<dbReference type="NCBIfam" id="NF003404">
    <property type="entry name" value="PRK04750.1"/>
    <property type="match status" value="1"/>
</dbReference>
<reference evidence="11" key="1">
    <citation type="submission" date="2022-05" db="EMBL/GenBank/DDBJ databases">
        <title>Impact of host demography and evolutionary history on endosymbiont molecular evolution: a test in carpenter ants (Genus Camponotus) and their Blochmannia endosymbionts.</title>
        <authorList>
            <person name="Manthey J.D."/>
            <person name="Giron J.C."/>
            <person name="Hruska J.P."/>
        </authorList>
    </citation>
    <scope>NUCLEOTIDE SEQUENCE</scope>
    <source>
        <strain evidence="11">C-006</strain>
    </source>
</reference>
<dbReference type="SUPFAM" id="SSF56112">
    <property type="entry name" value="Protein kinase-like (PK-like)"/>
    <property type="match status" value="1"/>
</dbReference>
<dbReference type="RefSeq" id="WP_250223218.1">
    <property type="nucleotide sequence ID" value="NZ_CP097762.1"/>
</dbReference>
<evidence type="ECO:0000256" key="9">
    <source>
        <dbReference type="SAM" id="Phobius"/>
    </source>
</evidence>
<feature type="transmembrane region" description="Helical" evidence="9">
    <location>
        <begin position="523"/>
        <end position="542"/>
    </location>
</feature>
<comment type="similarity">
    <text evidence="2">Belongs to the protein kinase superfamily. ADCK protein kinase family.</text>
</comment>
<evidence type="ECO:0000313" key="12">
    <source>
        <dbReference type="Proteomes" id="UP001056834"/>
    </source>
</evidence>
<evidence type="ECO:0000256" key="2">
    <source>
        <dbReference type="ARBA" id="ARBA00009670"/>
    </source>
</evidence>
<evidence type="ECO:0000256" key="3">
    <source>
        <dbReference type="ARBA" id="ARBA00022475"/>
    </source>
</evidence>
<dbReference type="Pfam" id="PF03109">
    <property type="entry name" value="ABC1"/>
    <property type="match status" value="1"/>
</dbReference>
<proteinExistence type="inferred from homology"/>
<keyword evidence="12" id="KW-1185">Reference proteome</keyword>
<evidence type="ECO:0000256" key="8">
    <source>
        <dbReference type="ARBA" id="ARBA00023136"/>
    </source>
</evidence>
<sequence length="545" mass="64634">MVFTEIYRLYYIIKIILHYGLSDFIPDHRLIFLFKIKNRFLLRIFNKHTHLTLENRLRLALQTLGPIWVKFGQMLATRRDIFSDSIADQLAILQDHVKPFDSMIAKTYIERAIGHPLDTYFKNFQETPLASASISQVHSAKLKKNNKDIVIKVIRPGLVPIIKSDLYLMHKLSYWVYKFLPEGRKFKFSEILKEYEKTLFNELNLLKETANTLQLRRNFKNSKILYIPKVYVNLCSKNVMVMERIYGIPIYDIVTLKRKKTNMKLLAKRGIEIFFTQVFRDSFFHGDMHPGNIFISCKYPNNPKYITIDCGIVGSLNKKDKYYLAANFIAFLKQDYRKIAELHLDSGWIPTNTNIEDFEGALRTVFEPIFTQPLKNIPFSKILFYLFNTARYFNMEAQPQLILLQKTLLYIEGIIREIYPHLNLWISAQPFFEKWIQDQLKFSTIMCSIKNKIPYLINKTIELPNILGHEFKHSFFLQQKIEKLITKLIKQRTNHHRAVFLFSIGTILIIISSIFLYTKDKYFKNFSIFLFIIGIYIWTVGWRRI</sequence>
<keyword evidence="3" id="KW-1003">Cell membrane</keyword>
<dbReference type="InterPro" id="IPR004147">
    <property type="entry name" value="ABC1_dom"/>
</dbReference>
<organism evidence="11 12">
    <name type="scientific">Candidatus Blochmannia ocreatus</name>
    <name type="common">nom. nud.</name>
    <dbReference type="NCBI Taxonomy" id="251538"/>
    <lineage>
        <taxon>Bacteria</taxon>
        <taxon>Pseudomonadati</taxon>
        <taxon>Pseudomonadota</taxon>
        <taxon>Gammaproteobacteria</taxon>
        <taxon>Enterobacterales</taxon>
        <taxon>Enterobacteriaceae</taxon>
        <taxon>ant endosymbionts</taxon>
        <taxon>Candidatus Blochmanniella</taxon>
    </lineage>
</organism>
<gene>
    <name evidence="11" type="primary">ubiB</name>
    <name evidence="11" type="ORF">M9405_03065</name>
</gene>
<keyword evidence="8 9" id="KW-0472">Membrane</keyword>
<evidence type="ECO:0000256" key="5">
    <source>
        <dbReference type="ARBA" id="ARBA00022688"/>
    </source>
</evidence>
<evidence type="ECO:0000259" key="10">
    <source>
        <dbReference type="Pfam" id="PF03109"/>
    </source>
</evidence>
<dbReference type="InterPro" id="IPR010232">
    <property type="entry name" value="UbiB"/>
</dbReference>
<keyword evidence="6 9" id="KW-0812">Transmembrane</keyword>
<dbReference type="Proteomes" id="UP001056834">
    <property type="component" value="Chromosome"/>
</dbReference>
<evidence type="ECO:0000256" key="4">
    <source>
        <dbReference type="ARBA" id="ARBA00022519"/>
    </source>
</evidence>
<keyword evidence="5" id="KW-0831">Ubiquinone biosynthesis</keyword>
<keyword evidence="4" id="KW-0997">Cell inner membrane</keyword>
<evidence type="ECO:0000256" key="1">
    <source>
        <dbReference type="ARBA" id="ARBA00005020"/>
    </source>
</evidence>